<dbReference type="Proteomes" id="UP001500074">
    <property type="component" value="Unassembled WGS sequence"/>
</dbReference>
<gene>
    <name evidence="1" type="ORF">GCM10023342_06760</name>
</gene>
<reference evidence="2" key="1">
    <citation type="journal article" date="2019" name="Int. J. Syst. Evol. Microbiol.">
        <title>The Global Catalogue of Microorganisms (GCM) 10K type strain sequencing project: providing services to taxonomists for standard genome sequencing and annotation.</title>
        <authorList>
            <consortium name="The Broad Institute Genomics Platform"/>
            <consortium name="The Broad Institute Genome Sequencing Center for Infectious Disease"/>
            <person name="Wu L."/>
            <person name="Ma J."/>
        </authorList>
    </citation>
    <scope>NUCLEOTIDE SEQUENCE [LARGE SCALE GENOMIC DNA]</scope>
    <source>
        <strain evidence="2">JCM 18472</strain>
    </source>
</reference>
<evidence type="ECO:0000313" key="2">
    <source>
        <dbReference type="Proteomes" id="UP001500074"/>
    </source>
</evidence>
<dbReference type="InterPro" id="IPR039261">
    <property type="entry name" value="FNR_nucleotide-bd"/>
</dbReference>
<accession>A0ABP9R4H6</accession>
<name>A0ABP9R4H6_9GAMM</name>
<evidence type="ECO:0000313" key="1">
    <source>
        <dbReference type="EMBL" id="GAA5171634.1"/>
    </source>
</evidence>
<dbReference type="Gene3D" id="3.40.50.80">
    <property type="entry name" value="Nucleotide-binding domain of ferredoxin-NADP reductase (FNR) module"/>
    <property type="match status" value="1"/>
</dbReference>
<proteinExistence type="predicted"/>
<keyword evidence="2" id="KW-1185">Reference proteome</keyword>
<dbReference type="SUPFAM" id="SSF52343">
    <property type="entry name" value="Ferredoxin reductase-like, C-terminal NADP-linked domain"/>
    <property type="match status" value="1"/>
</dbReference>
<protein>
    <submittedName>
        <fullName evidence="1">Uncharacterized protein</fullName>
    </submittedName>
</protein>
<dbReference type="EMBL" id="BAABKI010000010">
    <property type="protein sequence ID" value="GAA5171634.1"/>
    <property type="molecule type" value="Genomic_DNA"/>
</dbReference>
<sequence>MATLRKRRLPQRRHLQREGAQAVVEILAKASRRDLGGQIAVGHGGDAAPGHLGRIDRELLKTLLPKSEPLCYLVGLQGFMRCVDTELEALEVPAERRRFEHFGSTRPLHA</sequence>
<organism evidence="1 2">
    <name type="scientific">Modicisalibacter zincidurans</name>
    <dbReference type="NCBI Taxonomy" id="1178777"/>
    <lineage>
        <taxon>Bacteria</taxon>
        <taxon>Pseudomonadati</taxon>
        <taxon>Pseudomonadota</taxon>
        <taxon>Gammaproteobacteria</taxon>
        <taxon>Oceanospirillales</taxon>
        <taxon>Halomonadaceae</taxon>
        <taxon>Modicisalibacter</taxon>
    </lineage>
</organism>
<comment type="caution">
    <text evidence="1">The sequence shown here is derived from an EMBL/GenBank/DDBJ whole genome shotgun (WGS) entry which is preliminary data.</text>
</comment>